<dbReference type="SUPFAM" id="SSF88697">
    <property type="entry name" value="PUA domain-like"/>
    <property type="match status" value="1"/>
</dbReference>
<dbReference type="Gene3D" id="3.30.780.10">
    <property type="entry name" value="SUI1-like domain"/>
    <property type="match status" value="1"/>
</dbReference>
<keyword evidence="1" id="KW-0963">Cytoplasm</keyword>
<dbReference type="Proteomes" id="UP000095287">
    <property type="component" value="Unplaced"/>
</dbReference>
<evidence type="ECO:0000256" key="1">
    <source>
        <dbReference type="ARBA" id="ARBA00022490"/>
    </source>
</evidence>
<dbReference type="InterPro" id="IPR001950">
    <property type="entry name" value="SUI1"/>
</dbReference>
<evidence type="ECO:0000313" key="4">
    <source>
        <dbReference type="Proteomes" id="UP000095287"/>
    </source>
</evidence>
<dbReference type="GO" id="GO:0003743">
    <property type="term" value="F:translation initiation factor activity"/>
    <property type="evidence" value="ECO:0007669"/>
    <property type="project" value="InterPro"/>
</dbReference>
<dbReference type="Gene3D" id="3.10.400.20">
    <property type="match status" value="1"/>
</dbReference>
<dbReference type="SUPFAM" id="SSF55159">
    <property type="entry name" value="eIF1-like"/>
    <property type="match status" value="1"/>
</dbReference>
<feature type="domain" description="SUI1" evidence="3">
    <location>
        <begin position="470"/>
        <end position="543"/>
    </location>
</feature>
<dbReference type="InterPro" id="IPR058886">
    <property type="entry name" value="SWIB_eIF2D"/>
</dbReference>
<reference evidence="5" key="1">
    <citation type="submission" date="2016-11" db="UniProtKB">
        <authorList>
            <consortium name="WormBaseParasite"/>
        </authorList>
    </citation>
    <scope>IDENTIFICATION</scope>
</reference>
<dbReference type="Pfam" id="PF25304">
    <property type="entry name" value="WHD_eIF2D"/>
    <property type="match status" value="1"/>
</dbReference>
<dbReference type="PANTHER" id="PTHR12217">
    <property type="entry name" value="EUKARYOTIC TRANSLATION INITIATION FACTOR 2D"/>
    <property type="match status" value="1"/>
</dbReference>
<dbReference type="NCBIfam" id="TIGR00451">
    <property type="entry name" value="unchar_dom_2"/>
    <property type="match status" value="1"/>
</dbReference>
<accession>A0A1I7YNW4</accession>
<dbReference type="CDD" id="cd21156">
    <property type="entry name" value="PUA_eIF2d-like"/>
    <property type="match status" value="1"/>
</dbReference>
<feature type="region of interest" description="Disordered" evidence="2">
    <location>
        <begin position="226"/>
        <end position="248"/>
    </location>
</feature>
<dbReference type="AlphaFoldDB" id="A0A1I7YNW4"/>
<name>A0A1I7YNW4_9BILA</name>
<dbReference type="GO" id="GO:0003723">
    <property type="term" value="F:RNA binding"/>
    <property type="evidence" value="ECO:0007669"/>
    <property type="project" value="InterPro"/>
</dbReference>
<dbReference type="InterPro" id="IPR039757">
    <property type="entry name" value="EIF2D"/>
</dbReference>
<keyword evidence="4" id="KW-1185">Reference proteome</keyword>
<dbReference type="WBParaSite" id="L893_g1821.t1">
    <property type="protein sequence ID" value="L893_g1821.t1"/>
    <property type="gene ID" value="L893_g1821"/>
</dbReference>
<dbReference type="Pfam" id="PF01253">
    <property type="entry name" value="SUI1"/>
    <property type="match status" value="1"/>
</dbReference>
<dbReference type="InterPro" id="IPR039759">
    <property type="entry name" value="eIF2D_SUI1"/>
</dbReference>
<dbReference type="InterPro" id="IPR036885">
    <property type="entry name" value="SWIB_MDM2_dom_sf"/>
</dbReference>
<protein>
    <submittedName>
        <fullName evidence="5">SUI1 domain-containing protein</fullName>
    </submittedName>
</protein>
<dbReference type="PROSITE" id="PS50296">
    <property type="entry name" value="SUI1"/>
    <property type="match status" value="1"/>
</dbReference>
<dbReference type="InterPro" id="IPR036877">
    <property type="entry name" value="SUI1_dom_sf"/>
</dbReference>
<dbReference type="PROSITE" id="PS50890">
    <property type="entry name" value="PUA"/>
    <property type="match status" value="1"/>
</dbReference>
<dbReference type="InterPro" id="IPR004521">
    <property type="entry name" value="Uncharacterised_CHP00451"/>
</dbReference>
<evidence type="ECO:0000256" key="2">
    <source>
        <dbReference type="SAM" id="MobiDB-lite"/>
    </source>
</evidence>
<dbReference type="SUPFAM" id="SSF47592">
    <property type="entry name" value="SWIB/MDM2 domain"/>
    <property type="match status" value="1"/>
</dbReference>
<dbReference type="CDD" id="cd11608">
    <property type="entry name" value="eIF2D_C"/>
    <property type="match status" value="1"/>
</dbReference>
<evidence type="ECO:0000313" key="5">
    <source>
        <dbReference type="WBParaSite" id="L893_g1821.t1"/>
    </source>
</evidence>
<dbReference type="Pfam" id="PF17832">
    <property type="entry name" value="Pre-PUA"/>
    <property type="match status" value="1"/>
</dbReference>
<dbReference type="PANTHER" id="PTHR12217:SF4">
    <property type="entry name" value="EUKARYOTIC TRANSLATION INITIATION FACTOR 2D"/>
    <property type="match status" value="1"/>
</dbReference>
<dbReference type="InterPro" id="IPR015947">
    <property type="entry name" value="PUA-like_sf"/>
</dbReference>
<sequence length="561" mass="63152">MFKKPFTVKKNTNVRSSERKKFLSRLDDVVGTAIGKSQLAIATITGFTGNRMNLYVFERQPLFFEFDGENQLFPTVYLTWLTEAFCPVLYVHENVFEFLENGADLMLPGVLKSPSFPLPTIQANSPIAVSLLTSDGKIKGPVAIGRALMSSNDMIANRMQGRGVQMLHVLRDALWQFGSKVAPPVKQVQLKEASVTEEEAFPALGAEPVKKEVIEEVAEKVAEVALEDDEVEEQQEPNNNNSEEPTERQEDLLLRTFMAALIHRLTKSATFPYDVGQFYSNCLLKTIPEGKRLDMKKTKYKKFSTFLKEVNQLYKDGPILKITQKGKGNDVISEVNWWHPALKSFVVTDERITDEVVEKKAIGPVIWEYYAVTEPVVALLRHFGSVRKGDLLTVKQVRDAVTHYVKSQGRNMDKYVALDDVLRALVPTGAPDRMDWNTLMQHFFNKMTKTFVIRLPDGREIVKRAKIPLITFLVQKRAGNKVVTLVNNLDVYGFDFKDFCQKIQHGAAASVTTVNGEPNCEGPQVLVQGNQVAFIGDLLQETYGIDKAFIEGLNLAPKKKK</sequence>
<dbReference type="InterPro" id="IPR041366">
    <property type="entry name" value="Pre-PUA"/>
</dbReference>
<dbReference type="Pfam" id="PF26292">
    <property type="entry name" value="PUA_elF2D"/>
    <property type="match status" value="1"/>
</dbReference>
<dbReference type="GO" id="GO:0001731">
    <property type="term" value="P:formation of translation preinitiation complex"/>
    <property type="evidence" value="ECO:0007669"/>
    <property type="project" value="InterPro"/>
</dbReference>
<dbReference type="InterPro" id="IPR057429">
    <property type="entry name" value="WH_eIF2D"/>
</dbReference>
<feature type="compositionally biased region" description="Acidic residues" evidence="2">
    <location>
        <begin position="226"/>
        <end position="235"/>
    </location>
</feature>
<proteinExistence type="predicted"/>
<dbReference type="Pfam" id="PF26291">
    <property type="entry name" value="SWIB_eIF2D"/>
    <property type="match status" value="1"/>
</dbReference>
<organism evidence="4 5">
    <name type="scientific">Steinernema glaseri</name>
    <dbReference type="NCBI Taxonomy" id="37863"/>
    <lineage>
        <taxon>Eukaryota</taxon>
        <taxon>Metazoa</taxon>
        <taxon>Ecdysozoa</taxon>
        <taxon>Nematoda</taxon>
        <taxon>Chromadorea</taxon>
        <taxon>Rhabditida</taxon>
        <taxon>Tylenchina</taxon>
        <taxon>Panagrolaimomorpha</taxon>
        <taxon>Strongyloidoidea</taxon>
        <taxon>Steinernematidae</taxon>
        <taxon>Steinernema</taxon>
    </lineage>
</organism>
<evidence type="ECO:0000259" key="3">
    <source>
        <dbReference type="PROSITE" id="PS50296"/>
    </source>
</evidence>
<dbReference type="InterPro" id="IPR048248">
    <property type="entry name" value="PUA_eIF2d-like"/>
</dbReference>